<dbReference type="AlphaFoldDB" id="X1VJL5"/>
<dbReference type="EMBL" id="BARW01040598">
    <property type="protein sequence ID" value="GAJ19112.1"/>
    <property type="molecule type" value="Genomic_DNA"/>
</dbReference>
<feature type="non-terminal residue" evidence="2">
    <location>
        <position position="110"/>
    </location>
</feature>
<organism evidence="2">
    <name type="scientific">marine sediment metagenome</name>
    <dbReference type="NCBI Taxonomy" id="412755"/>
    <lineage>
        <taxon>unclassified sequences</taxon>
        <taxon>metagenomes</taxon>
        <taxon>ecological metagenomes</taxon>
    </lineage>
</organism>
<evidence type="ECO:0000313" key="2">
    <source>
        <dbReference type="EMBL" id="GAJ19112.1"/>
    </source>
</evidence>
<sequence>MKNRRAATKMGNNFFTKNRKAAMEMSVGTIVTIVLLMSVLILGIFLIQKIFSSAKGAIDLTDAQLEEQINTLFGDDAEVVIYPKSGLVEAKQGELEAVGIGIKNLLEGVA</sequence>
<reference evidence="2" key="1">
    <citation type="journal article" date="2014" name="Front. Microbiol.">
        <title>High frequency of phylogenetically diverse reductive dehalogenase-homologous genes in deep subseafloor sedimentary metagenomes.</title>
        <authorList>
            <person name="Kawai M."/>
            <person name="Futagami T."/>
            <person name="Toyoda A."/>
            <person name="Takaki Y."/>
            <person name="Nishi S."/>
            <person name="Hori S."/>
            <person name="Arai W."/>
            <person name="Tsubouchi T."/>
            <person name="Morono Y."/>
            <person name="Uchiyama I."/>
            <person name="Ito T."/>
            <person name="Fujiyama A."/>
            <person name="Inagaki F."/>
            <person name="Takami H."/>
        </authorList>
    </citation>
    <scope>NUCLEOTIDE SEQUENCE</scope>
    <source>
        <strain evidence="2">Expedition CK06-06</strain>
    </source>
</reference>
<comment type="caution">
    <text evidence="2">The sequence shown here is derived from an EMBL/GenBank/DDBJ whole genome shotgun (WGS) entry which is preliminary data.</text>
</comment>
<feature type="transmembrane region" description="Helical" evidence="1">
    <location>
        <begin position="21"/>
        <end position="47"/>
    </location>
</feature>
<evidence type="ECO:0000256" key="1">
    <source>
        <dbReference type="SAM" id="Phobius"/>
    </source>
</evidence>
<name>X1VJL5_9ZZZZ</name>
<accession>X1VJL5</accession>
<protein>
    <submittedName>
        <fullName evidence="2">Uncharacterized protein</fullName>
    </submittedName>
</protein>
<keyword evidence="1" id="KW-0812">Transmembrane</keyword>
<gene>
    <name evidence="2" type="ORF">S12H4_61256</name>
</gene>
<proteinExistence type="predicted"/>
<keyword evidence="1" id="KW-1133">Transmembrane helix</keyword>
<keyword evidence="1" id="KW-0472">Membrane</keyword>